<keyword evidence="1" id="KW-0479">Metal-binding</keyword>
<proteinExistence type="predicted"/>
<keyword evidence="1" id="KW-0863">Zinc-finger</keyword>
<evidence type="ECO:0000256" key="1">
    <source>
        <dbReference type="PROSITE-ProRule" id="PRU00175"/>
    </source>
</evidence>
<accession>A0AA36MR94</accession>
<organism evidence="4 5">
    <name type="scientific">Effrenium voratum</name>
    <dbReference type="NCBI Taxonomy" id="2562239"/>
    <lineage>
        <taxon>Eukaryota</taxon>
        <taxon>Sar</taxon>
        <taxon>Alveolata</taxon>
        <taxon>Dinophyceae</taxon>
        <taxon>Suessiales</taxon>
        <taxon>Symbiodiniaceae</taxon>
        <taxon>Effrenium</taxon>
    </lineage>
</organism>
<dbReference type="Proteomes" id="UP001178507">
    <property type="component" value="Unassembled WGS sequence"/>
</dbReference>
<dbReference type="InterPro" id="IPR001841">
    <property type="entry name" value="Znf_RING"/>
</dbReference>
<feature type="domain" description="RING-type" evidence="3">
    <location>
        <begin position="58"/>
        <end position="102"/>
    </location>
</feature>
<keyword evidence="2" id="KW-0812">Transmembrane</keyword>
<keyword evidence="2" id="KW-0472">Membrane</keyword>
<dbReference type="Gene3D" id="3.30.40.10">
    <property type="entry name" value="Zinc/RING finger domain, C3HC4 (zinc finger)"/>
    <property type="match status" value="1"/>
</dbReference>
<keyword evidence="1" id="KW-0862">Zinc</keyword>
<dbReference type="Pfam" id="PF13639">
    <property type="entry name" value="zf-RING_2"/>
    <property type="match status" value="1"/>
</dbReference>
<keyword evidence="2" id="KW-1133">Transmembrane helix</keyword>
<reference evidence="4" key="1">
    <citation type="submission" date="2023-08" db="EMBL/GenBank/DDBJ databases">
        <authorList>
            <person name="Chen Y."/>
            <person name="Shah S."/>
            <person name="Dougan E. K."/>
            <person name="Thang M."/>
            <person name="Chan C."/>
        </authorList>
    </citation>
    <scope>NUCLEOTIDE SEQUENCE</scope>
</reference>
<name>A0AA36MR94_9DINO</name>
<evidence type="ECO:0000256" key="2">
    <source>
        <dbReference type="SAM" id="Phobius"/>
    </source>
</evidence>
<dbReference type="EMBL" id="CAUJNA010000779">
    <property type="protein sequence ID" value="CAJ1381092.1"/>
    <property type="molecule type" value="Genomic_DNA"/>
</dbReference>
<feature type="transmembrane region" description="Helical" evidence="2">
    <location>
        <begin position="6"/>
        <end position="27"/>
    </location>
</feature>
<sequence>MALNWSIAAGCGLALIFWILLILVSWWRTLHQRPQISTSTAIDLPELAVQHLDHEQICAVCMELAPPGTPLAELSCSHAFYGDCVLKWWLRSGGRPQCPLCRCEHNLPFA</sequence>
<dbReference type="PROSITE" id="PS50089">
    <property type="entry name" value="ZF_RING_2"/>
    <property type="match status" value="1"/>
</dbReference>
<evidence type="ECO:0000313" key="4">
    <source>
        <dbReference type="EMBL" id="CAJ1381092.1"/>
    </source>
</evidence>
<evidence type="ECO:0000313" key="5">
    <source>
        <dbReference type="Proteomes" id="UP001178507"/>
    </source>
</evidence>
<evidence type="ECO:0000259" key="3">
    <source>
        <dbReference type="PROSITE" id="PS50089"/>
    </source>
</evidence>
<dbReference type="GO" id="GO:0008270">
    <property type="term" value="F:zinc ion binding"/>
    <property type="evidence" value="ECO:0007669"/>
    <property type="project" value="UniProtKB-KW"/>
</dbReference>
<protein>
    <recommendedName>
        <fullName evidence="3">RING-type domain-containing protein</fullName>
    </recommendedName>
</protein>
<comment type="caution">
    <text evidence="4">The sequence shown here is derived from an EMBL/GenBank/DDBJ whole genome shotgun (WGS) entry which is preliminary data.</text>
</comment>
<keyword evidence="5" id="KW-1185">Reference proteome</keyword>
<gene>
    <name evidence="4" type="ORF">EVOR1521_LOCUS8882</name>
</gene>
<dbReference type="AlphaFoldDB" id="A0AA36MR94"/>
<dbReference type="InterPro" id="IPR013083">
    <property type="entry name" value="Znf_RING/FYVE/PHD"/>
</dbReference>
<dbReference type="SUPFAM" id="SSF57850">
    <property type="entry name" value="RING/U-box"/>
    <property type="match status" value="1"/>
</dbReference>